<proteinExistence type="predicted"/>
<gene>
    <name evidence="2" type="ORF">TSACC_2670</name>
</gene>
<keyword evidence="1" id="KW-0732">Signal</keyword>
<dbReference type="Proteomes" id="UP000076023">
    <property type="component" value="Unassembled WGS sequence"/>
</dbReference>
<dbReference type="EMBL" id="BDCO01000002">
    <property type="protein sequence ID" value="GAT32272.1"/>
    <property type="molecule type" value="Genomic_DNA"/>
</dbReference>
<dbReference type="STRING" id="690879.TSACC_2670"/>
<keyword evidence="3" id="KW-1185">Reference proteome</keyword>
<evidence type="ECO:0000313" key="2">
    <source>
        <dbReference type="EMBL" id="GAT32272.1"/>
    </source>
</evidence>
<dbReference type="PROSITE" id="PS51257">
    <property type="entry name" value="PROKAR_LIPOPROTEIN"/>
    <property type="match status" value="1"/>
</dbReference>
<dbReference type="AlphaFoldDB" id="A0A146G4A7"/>
<name>A0A146G4A7_TERSA</name>
<protein>
    <recommendedName>
        <fullName evidence="4">NADH:ubiquinone oxidoreductase intermediate-associated protein 30 domain-containing protein</fullName>
    </recommendedName>
</protein>
<reference evidence="3" key="1">
    <citation type="journal article" date="2017" name="Genome Announc.">
        <title>Draft Genome Sequence of Terrimicrobium sacchariphilum NM-5T, a Facultative Anaerobic Soil Bacterium of the Class Spartobacteria.</title>
        <authorList>
            <person name="Qiu Y.L."/>
            <person name="Tourlousse D.M."/>
            <person name="Matsuura N."/>
            <person name="Ohashi A."/>
            <person name="Sekiguchi Y."/>
        </authorList>
    </citation>
    <scope>NUCLEOTIDE SEQUENCE [LARGE SCALE GENOMIC DNA]</scope>
    <source>
        <strain evidence="3">NM-5</strain>
    </source>
</reference>
<evidence type="ECO:0000313" key="3">
    <source>
        <dbReference type="Proteomes" id="UP000076023"/>
    </source>
</evidence>
<organism evidence="2 3">
    <name type="scientific">Terrimicrobium sacchariphilum</name>
    <dbReference type="NCBI Taxonomy" id="690879"/>
    <lineage>
        <taxon>Bacteria</taxon>
        <taxon>Pseudomonadati</taxon>
        <taxon>Verrucomicrobiota</taxon>
        <taxon>Terrimicrobiia</taxon>
        <taxon>Terrimicrobiales</taxon>
        <taxon>Terrimicrobiaceae</taxon>
        <taxon>Terrimicrobium</taxon>
    </lineage>
</organism>
<evidence type="ECO:0008006" key="4">
    <source>
        <dbReference type="Google" id="ProtNLM"/>
    </source>
</evidence>
<feature type="signal peptide" evidence="1">
    <location>
        <begin position="1"/>
        <end position="20"/>
    </location>
</feature>
<evidence type="ECO:0000256" key="1">
    <source>
        <dbReference type="SAM" id="SignalP"/>
    </source>
</evidence>
<sequence length="212" mass="22269">MIARNLLFLCVGAIACSAPAVFGENIEIFSRQNDFLPGWRVSGFGGITARVEDAEGGMVITTTVAPDAADYSGITLRYGGANSSSGGDAIALTGEMKNANVSIELNTPKPPEGTPAPTAAARLQISMLVRLAAGGSRTLQIAGEELIGLTHATLDADTATWETVRVPMQSFLKRLEPSDEAEYIEGIFVQFAPKPNQPFEVGNVTISDAPAQ</sequence>
<dbReference type="InParanoid" id="A0A146G4A7"/>
<feature type="chain" id="PRO_5007524408" description="NADH:ubiquinone oxidoreductase intermediate-associated protein 30 domain-containing protein" evidence="1">
    <location>
        <begin position="21"/>
        <end position="212"/>
    </location>
</feature>
<accession>A0A146G4A7</accession>
<comment type="caution">
    <text evidence="2">The sequence shown here is derived from an EMBL/GenBank/DDBJ whole genome shotgun (WGS) entry which is preliminary data.</text>
</comment>